<name>A0A2A4CQU2_9RHOB</name>
<comment type="caution">
    <text evidence="7">The sequence shown here is derived from an EMBL/GenBank/DDBJ whole genome shotgun (WGS) entry which is preliminary data.</text>
</comment>
<feature type="transmembrane region" description="Helical" evidence="6">
    <location>
        <begin position="86"/>
        <end position="112"/>
    </location>
</feature>
<evidence type="ECO:0000313" key="8">
    <source>
        <dbReference type="Proteomes" id="UP000243507"/>
    </source>
</evidence>
<dbReference type="EMBL" id="NTJD01000005">
    <property type="protein sequence ID" value="PCD76509.1"/>
    <property type="molecule type" value="Genomic_DNA"/>
</dbReference>
<dbReference type="Pfam" id="PF03788">
    <property type="entry name" value="LrgA"/>
    <property type="match status" value="1"/>
</dbReference>
<protein>
    <recommendedName>
        <fullName evidence="9">CidA/LrgA family protein</fullName>
    </recommendedName>
</protein>
<dbReference type="OrthoDB" id="385012at2"/>
<evidence type="ECO:0000256" key="1">
    <source>
        <dbReference type="ARBA" id="ARBA00004651"/>
    </source>
</evidence>
<evidence type="ECO:0000256" key="4">
    <source>
        <dbReference type="ARBA" id="ARBA00022989"/>
    </source>
</evidence>
<dbReference type="GO" id="GO:0005886">
    <property type="term" value="C:plasma membrane"/>
    <property type="evidence" value="ECO:0007669"/>
    <property type="project" value="UniProtKB-SubCell"/>
</dbReference>
<proteinExistence type="predicted"/>
<dbReference type="PANTHER" id="PTHR33931">
    <property type="entry name" value="HOLIN-LIKE PROTEIN CIDA-RELATED"/>
    <property type="match status" value="1"/>
</dbReference>
<feature type="transmembrane region" description="Helical" evidence="6">
    <location>
        <begin position="61"/>
        <end position="80"/>
    </location>
</feature>
<keyword evidence="3 6" id="KW-0812">Transmembrane</keyword>
<organism evidence="7 8">
    <name type="scientific">Pseudothioclava arenosa</name>
    <dbReference type="NCBI Taxonomy" id="1795308"/>
    <lineage>
        <taxon>Bacteria</taxon>
        <taxon>Pseudomonadati</taxon>
        <taxon>Pseudomonadota</taxon>
        <taxon>Alphaproteobacteria</taxon>
        <taxon>Rhodobacterales</taxon>
        <taxon>Paracoccaceae</taxon>
        <taxon>Pseudothioclava</taxon>
    </lineage>
</organism>
<evidence type="ECO:0000256" key="3">
    <source>
        <dbReference type="ARBA" id="ARBA00022692"/>
    </source>
</evidence>
<dbReference type="RefSeq" id="WP_096432933.1">
    <property type="nucleotide sequence ID" value="NZ_NTJD01000005.1"/>
</dbReference>
<evidence type="ECO:0000313" key="7">
    <source>
        <dbReference type="EMBL" id="PCD76509.1"/>
    </source>
</evidence>
<keyword evidence="5 6" id="KW-0472">Membrane</keyword>
<dbReference type="Proteomes" id="UP000243507">
    <property type="component" value="Unassembled WGS sequence"/>
</dbReference>
<evidence type="ECO:0008006" key="9">
    <source>
        <dbReference type="Google" id="ProtNLM"/>
    </source>
</evidence>
<feature type="transmembrane region" description="Helical" evidence="6">
    <location>
        <begin position="31"/>
        <end position="49"/>
    </location>
</feature>
<reference evidence="7 8" key="1">
    <citation type="submission" date="2017-09" db="EMBL/GenBank/DDBJ databases">
        <title>A multilocus sequence analysis scheme for characterization of bacteria in the genus Thioclava.</title>
        <authorList>
            <person name="Liu Y."/>
            <person name="Shao Z."/>
        </authorList>
    </citation>
    <scope>NUCLEOTIDE SEQUENCE [LARGE SCALE GENOMIC DNA]</scope>
    <source>
        <strain evidence="7 8">CAU 1312</strain>
    </source>
</reference>
<evidence type="ECO:0000256" key="2">
    <source>
        <dbReference type="ARBA" id="ARBA00022475"/>
    </source>
</evidence>
<evidence type="ECO:0000256" key="6">
    <source>
        <dbReference type="SAM" id="Phobius"/>
    </source>
</evidence>
<keyword evidence="4 6" id="KW-1133">Transmembrane helix</keyword>
<dbReference type="InterPro" id="IPR005538">
    <property type="entry name" value="LrgA/CidA"/>
</dbReference>
<accession>A0A2A4CQU2</accession>
<dbReference type="AlphaFoldDB" id="A0A2A4CQU2"/>
<dbReference type="PANTHER" id="PTHR33931:SF2">
    <property type="entry name" value="HOLIN-LIKE PROTEIN CIDA"/>
    <property type="match status" value="1"/>
</dbReference>
<keyword evidence="8" id="KW-1185">Reference proteome</keyword>
<evidence type="ECO:0000256" key="5">
    <source>
        <dbReference type="ARBA" id="ARBA00023136"/>
    </source>
</evidence>
<comment type="subcellular location">
    <subcellularLocation>
        <location evidence="1">Cell membrane</location>
        <topology evidence="1">Multi-pass membrane protein</topology>
    </subcellularLocation>
</comment>
<gene>
    <name evidence="7" type="ORF">CLN94_07860</name>
</gene>
<keyword evidence="2" id="KW-1003">Cell membrane</keyword>
<sequence>MVAALSVILLFQLAGEVVSRAAHLPLPGPVLGMVAMVVALSLSPRLNALVRPTAQGLLQHLSLLFVPAGVGVVAHMPVLAEYGTALALALVGSTLVAIVVGAVTFTLVARLVGSRADD</sequence>